<reference evidence="1 2" key="1">
    <citation type="submission" date="2024-05" db="EMBL/GenBank/DDBJ databases">
        <title>Genome sequencing and assembly of Indian major carp, Cirrhinus mrigala (Hamilton, 1822).</title>
        <authorList>
            <person name="Mohindra V."/>
            <person name="Chowdhury L.M."/>
            <person name="Lal K."/>
            <person name="Jena J.K."/>
        </authorList>
    </citation>
    <scope>NUCLEOTIDE SEQUENCE [LARGE SCALE GENOMIC DNA]</scope>
    <source>
        <strain evidence="1">CM1030</strain>
        <tissue evidence="1">Blood</tissue>
    </source>
</reference>
<keyword evidence="2" id="KW-1185">Reference proteome</keyword>
<evidence type="ECO:0000313" key="2">
    <source>
        <dbReference type="Proteomes" id="UP001529510"/>
    </source>
</evidence>
<gene>
    <name evidence="1" type="ORF">M9458_026695</name>
</gene>
<proteinExistence type="predicted"/>
<evidence type="ECO:0000313" key="1">
    <source>
        <dbReference type="EMBL" id="KAL0177801.1"/>
    </source>
</evidence>
<dbReference type="Proteomes" id="UP001529510">
    <property type="component" value="Unassembled WGS sequence"/>
</dbReference>
<sequence length="77" mass="8975">SHLVKPGLTAHVKLRASVPSRPRTSTRSQRHPSAYCRFRASPPFITRHYTEPYVIKLGRPWLLNMWTLSKGRLYMNV</sequence>
<accession>A0ABD0PWK9</accession>
<feature type="non-terminal residue" evidence="1">
    <location>
        <position position="1"/>
    </location>
</feature>
<organism evidence="1 2">
    <name type="scientific">Cirrhinus mrigala</name>
    <name type="common">Mrigala</name>
    <dbReference type="NCBI Taxonomy" id="683832"/>
    <lineage>
        <taxon>Eukaryota</taxon>
        <taxon>Metazoa</taxon>
        <taxon>Chordata</taxon>
        <taxon>Craniata</taxon>
        <taxon>Vertebrata</taxon>
        <taxon>Euteleostomi</taxon>
        <taxon>Actinopterygii</taxon>
        <taxon>Neopterygii</taxon>
        <taxon>Teleostei</taxon>
        <taxon>Ostariophysi</taxon>
        <taxon>Cypriniformes</taxon>
        <taxon>Cyprinidae</taxon>
        <taxon>Labeoninae</taxon>
        <taxon>Labeonini</taxon>
        <taxon>Cirrhinus</taxon>
    </lineage>
</organism>
<protein>
    <submittedName>
        <fullName evidence="1">Uncharacterized protein</fullName>
    </submittedName>
</protein>
<dbReference type="AlphaFoldDB" id="A0ABD0PWK9"/>
<comment type="caution">
    <text evidence="1">The sequence shown here is derived from an EMBL/GenBank/DDBJ whole genome shotgun (WGS) entry which is preliminary data.</text>
</comment>
<name>A0ABD0PWK9_CIRMR</name>
<dbReference type="EMBL" id="JAMKFB020000013">
    <property type="protein sequence ID" value="KAL0177801.1"/>
    <property type="molecule type" value="Genomic_DNA"/>
</dbReference>